<evidence type="ECO:0000313" key="3">
    <source>
        <dbReference type="EMBL" id="SEA02816.1"/>
    </source>
</evidence>
<dbReference type="Pfam" id="PF14542">
    <property type="entry name" value="Acetyltransf_CG"/>
    <property type="match status" value="1"/>
</dbReference>
<accession>A0A1H3XTV9</accession>
<dbReference type="CDD" id="cd04301">
    <property type="entry name" value="NAT_SF"/>
    <property type="match status" value="1"/>
</dbReference>
<dbReference type="Proteomes" id="UP000198846">
    <property type="component" value="Unassembled WGS sequence"/>
</dbReference>
<sequence length="97" mass="11020">MEIIIKERDNKGFALATKDDKRAGTMTYSIAGADHIIIDHTEVDPEFKGQNIGKQLLYKIVDMAREKNIKITPLCPFANAMFKKNEDIQDVLIKIIN</sequence>
<organism evidence="3 4">
    <name type="scientific">Bizionia paragorgiae</name>
    <dbReference type="NCBI Taxonomy" id="283786"/>
    <lineage>
        <taxon>Bacteria</taxon>
        <taxon>Pseudomonadati</taxon>
        <taxon>Bacteroidota</taxon>
        <taxon>Flavobacteriia</taxon>
        <taxon>Flavobacteriales</taxon>
        <taxon>Flavobacteriaceae</taxon>
        <taxon>Bizionia</taxon>
    </lineage>
</organism>
<dbReference type="PROSITE" id="PS51186">
    <property type="entry name" value="GNAT"/>
    <property type="match status" value="1"/>
</dbReference>
<dbReference type="AlphaFoldDB" id="A0A1H3XTV9"/>
<name>A0A1H3XTV9_BIZPA</name>
<protein>
    <submittedName>
        <fullName evidence="3">Uncharacterized protein</fullName>
    </submittedName>
</protein>
<dbReference type="OrthoDB" id="9793389at2"/>
<evidence type="ECO:0000259" key="1">
    <source>
        <dbReference type="PROSITE" id="PS51186"/>
    </source>
</evidence>
<evidence type="ECO:0000259" key="2">
    <source>
        <dbReference type="PROSITE" id="PS51729"/>
    </source>
</evidence>
<dbReference type="PANTHER" id="PTHR31435:SF10">
    <property type="entry name" value="BSR4717 PROTEIN"/>
    <property type="match status" value="1"/>
</dbReference>
<feature type="domain" description="N-acetyltransferase" evidence="1">
    <location>
        <begin position="1"/>
        <end position="97"/>
    </location>
</feature>
<dbReference type="PROSITE" id="PS51729">
    <property type="entry name" value="GNAT_YJDJ"/>
    <property type="match status" value="1"/>
</dbReference>
<dbReference type="InterPro" id="IPR031165">
    <property type="entry name" value="GNAT_YJDJ"/>
</dbReference>
<dbReference type="STRING" id="283786.SAMN04487990_105171"/>
<dbReference type="InterPro" id="IPR000182">
    <property type="entry name" value="GNAT_dom"/>
</dbReference>
<dbReference type="PANTHER" id="PTHR31435">
    <property type="entry name" value="PROTEIN NATD1"/>
    <property type="match status" value="1"/>
</dbReference>
<reference evidence="3 4" key="1">
    <citation type="submission" date="2016-10" db="EMBL/GenBank/DDBJ databases">
        <authorList>
            <person name="de Groot N.N."/>
        </authorList>
    </citation>
    <scope>NUCLEOTIDE SEQUENCE [LARGE SCALE GENOMIC DNA]</scope>
    <source>
        <strain evidence="3 4">DSM 23842</strain>
    </source>
</reference>
<gene>
    <name evidence="3" type="ORF">SAMN04487990_105171</name>
</gene>
<dbReference type="RefSeq" id="WP_092133126.1">
    <property type="nucleotide sequence ID" value="NZ_FNQK01000005.1"/>
</dbReference>
<dbReference type="InterPro" id="IPR016181">
    <property type="entry name" value="Acyl_CoA_acyltransferase"/>
</dbReference>
<dbReference type="SUPFAM" id="SSF55729">
    <property type="entry name" value="Acyl-CoA N-acyltransferases (Nat)"/>
    <property type="match status" value="1"/>
</dbReference>
<feature type="domain" description="N-acetyltransferase" evidence="2">
    <location>
        <begin position="5"/>
        <end position="93"/>
    </location>
</feature>
<dbReference type="InterPro" id="IPR045057">
    <property type="entry name" value="Gcn5-rel_NAT"/>
</dbReference>
<evidence type="ECO:0000313" key="4">
    <source>
        <dbReference type="Proteomes" id="UP000198846"/>
    </source>
</evidence>
<keyword evidence="4" id="KW-1185">Reference proteome</keyword>
<proteinExistence type="predicted"/>
<dbReference type="Gene3D" id="3.40.630.30">
    <property type="match status" value="1"/>
</dbReference>
<dbReference type="EMBL" id="FNQK01000005">
    <property type="protein sequence ID" value="SEA02816.1"/>
    <property type="molecule type" value="Genomic_DNA"/>
</dbReference>
<dbReference type="GO" id="GO:0016747">
    <property type="term" value="F:acyltransferase activity, transferring groups other than amino-acyl groups"/>
    <property type="evidence" value="ECO:0007669"/>
    <property type="project" value="InterPro"/>
</dbReference>